<keyword evidence="5" id="KW-0067">ATP-binding</keyword>
<evidence type="ECO:0000256" key="4">
    <source>
        <dbReference type="ARBA" id="ARBA00022741"/>
    </source>
</evidence>
<dbReference type="GO" id="GO:0106290">
    <property type="term" value="F:trans-cinnamate-CoA ligase activity"/>
    <property type="evidence" value="ECO:0007669"/>
    <property type="project" value="UniProtKB-ARBA"/>
</dbReference>
<feature type="region of interest" description="Disordered" evidence="7">
    <location>
        <begin position="1"/>
        <end position="22"/>
    </location>
</feature>
<proteinExistence type="inferred from homology"/>
<evidence type="ECO:0000259" key="10">
    <source>
        <dbReference type="Pfam" id="PF13193"/>
    </source>
</evidence>
<dbReference type="AlphaFoldDB" id="A0ABD0TZG6"/>
<keyword evidence="12" id="KW-1185">Reference proteome</keyword>
<evidence type="ECO:0000256" key="7">
    <source>
        <dbReference type="SAM" id="MobiDB-lite"/>
    </source>
</evidence>
<evidence type="ECO:0000313" key="12">
    <source>
        <dbReference type="Proteomes" id="UP001552299"/>
    </source>
</evidence>
<dbReference type="PANTHER" id="PTHR24096">
    <property type="entry name" value="LONG-CHAIN-FATTY-ACID--COA LIGASE"/>
    <property type="match status" value="1"/>
</dbReference>
<keyword evidence="3" id="KW-0436">Ligase</keyword>
<dbReference type="InterPro" id="IPR025110">
    <property type="entry name" value="AMP-bd_C"/>
</dbReference>
<dbReference type="FunFam" id="3.30.300.30:FF:000007">
    <property type="entry name" value="4-coumarate--CoA ligase 2"/>
    <property type="match status" value="1"/>
</dbReference>
<evidence type="ECO:0000259" key="9">
    <source>
        <dbReference type="Pfam" id="PF00501"/>
    </source>
</evidence>
<comment type="catalytic activity">
    <reaction evidence="6">
        <text>(E)-4-coumarate + ATP + CoA = (E)-4-coumaroyl-CoA + AMP + diphosphate</text>
        <dbReference type="Rhea" id="RHEA:19641"/>
        <dbReference type="ChEBI" id="CHEBI:12876"/>
        <dbReference type="ChEBI" id="CHEBI:30616"/>
        <dbReference type="ChEBI" id="CHEBI:33019"/>
        <dbReference type="ChEBI" id="CHEBI:57287"/>
        <dbReference type="ChEBI" id="CHEBI:85008"/>
        <dbReference type="ChEBI" id="CHEBI:456215"/>
        <dbReference type="EC" id="6.2.1.12"/>
    </reaction>
    <physiologicalReaction direction="left-to-right" evidence="6">
        <dbReference type="Rhea" id="RHEA:19642"/>
    </physiologicalReaction>
</comment>
<organism evidence="11 12">
    <name type="scientific">Dendrobium thyrsiflorum</name>
    <name type="common">Pinecone-like raceme dendrobium</name>
    <name type="synonym">Orchid</name>
    <dbReference type="NCBI Taxonomy" id="117978"/>
    <lineage>
        <taxon>Eukaryota</taxon>
        <taxon>Viridiplantae</taxon>
        <taxon>Streptophyta</taxon>
        <taxon>Embryophyta</taxon>
        <taxon>Tracheophyta</taxon>
        <taxon>Spermatophyta</taxon>
        <taxon>Magnoliopsida</taxon>
        <taxon>Liliopsida</taxon>
        <taxon>Asparagales</taxon>
        <taxon>Orchidaceae</taxon>
        <taxon>Epidendroideae</taxon>
        <taxon>Malaxideae</taxon>
        <taxon>Dendrobiinae</taxon>
        <taxon>Dendrobium</taxon>
    </lineage>
</organism>
<keyword evidence="8" id="KW-0812">Transmembrane</keyword>
<comment type="similarity">
    <text evidence="1">Belongs to the ATP-dependent AMP-binding enzyme family.</text>
</comment>
<name>A0ABD0TZG6_DENTH</name>
<feature type="domain" description="AMP-dependent synthetase/ligase" evidence="9">
    <location>
        <begin position="54"/>
        <end position="412"/>
    </location>
</feature>
<dbReference type="GO" id="GO:0016207">
    <property type="term" value="F:4-coumarate-CoA ligase activity"/>
    <property type="evidence" value="ECO:0007669"/>
    <property type="project" value="UniProtKB-EC"/>
</dbReference>
<keyword evidence="8" id="KW-0472">Membrane</keyword>
<evidence type="ECO:0000256" key="6">
    <source>
        <dbReference type="ARBA" id="ARBA00034252"/>
    </source>
</evidence>
<evidence type="ECO:0000256" key="8">
    <source>
        <dbReference type="SAM" id="Phobius"/>
    </source>
</evidence>
<evidence type="ECO:0000256" key="2">
    <source>
        <dbReference type="ARBA" id="ARBA00012959"/>
    </source>
</evidence>
<dbReference type="PROSITE" id="PS00455">
    <property type="entry name" value="AMP_BINDING"/>
    <property type="match status" value="1"/>
</dbReference>
<dbReference type="CDD" id="cd05904">
    <property type="entry name" value="4CL"/>
    <property type="match status" value="1"/>
</dbReference>
<dbReference type="GO" id="GO:0005524">
    <property type="term" value="F:ATP binding"/>
    <property type="evidence" value="ECO:0007669"/>
    <property type="project" value="UniProtKB-KW"/>
</dbReference>
<gene>
    <name evidence="11" type="ORF">M5K25_027254</name>
</gene>
<dbReference type="Pfam" id="PF00501">
    <property type="entry name" value="AMP-binding"/>
    <property type="match status" value="1"/>
</dbReference>
<feature type="domain" description="AMP-binding enzyme C-terminal" evidence="10">
    <location>
        <begin position="463"/>
        <end position="538"/>
    </location>
</feature>
<sequence>MISVSSSQHDNSPSAPPSSPPETVIFRSRLPDIPIANHLPLHTYCFEKLSDIADNPCLISGTTGRVYTFAETHLLSRRTAAGLSSLGIKQGDVILLLLQNCPEFAFAFMGASFLGAAATAANPFCTPAEIHKQFKASGAKLIITHSIFVDKLQTGTTVITVDDPPPEKSCLPFTVLSDANESELAELISISPDDTVALPFSSGTTGLPKGVMLTHRSMITNIAQQVDGENPNLFLKRDDVVLCVLPLFHIFSLNFTLLCSLRSGAAVVTMPKFEIEAMLRLIQKYKVTVTAVVPPLVLALAKSPLLESFDLNSIRIVISGAAPLGKELQTALCRRLPHAVFGQGYGMTEAGPVLSMCPAFAKHPTEAKSGSCGTVVRNAELKVIDTETGFSIGRNKPGEICIRGAQIMKGYLNDPEATLATIDVEGWLHTGDVGYVDDDDEIYIVDRVKELIKFKGFQVPPAELEGLLLSHPFVADAAVVPQNDEVAGEVPVAFIVRSKDTELTEETVKEFIAKQVVFYKRLHKVYFVHAIPKSPSGKILRKELRSRLANASSLSAVGLLKLGHGSGSSLMSIIMLCHGILFIYLLIDCLDNNKFLFVLSPFNF</sequence>
<keyword evidence="8" id="KW-1133">Transmembrane helix</keyword>
<keyword evidence="4" id="KW-0547">Nucleotide-binding</keyword>
<protein>
    <recommendedName>
        <fullName evidence="2">4-coumarate--CoA ligase</fullName>
        <ecNumber evidence="2">6.2.1.12</ecNumber>
    </recommendedName>
</protein>
<reference evidence="11 12" key="1">
    <citation type="journal article" date="2024" name="Plant Biotechnol. J.">
        <title>Dendrobium thyrsiflorum genome and its molecular insights into genes involved in important horticultural traits.</title>
        <authorList>
            <person name="Chen B."/>
            <person name="Wang J.Y."/>
            <person name="Zheng P.J."/>
            <person name="Li K.L."/>
            <person name="Liang Y.M."/>
            <person name="Chen X.F."/>
            <person name="Zhang C."/>
            <person name="Zhao X."/>
            <person name="He X."/>
            <person name="Zhang G.Q."/>
            <person name="Liu Z.J."/>
            <person name="Xu Q."/>
        </authorList>
    </citation>
    <scope>NUCLEOTIDE SEQUENCE [LARGE SCALE GENOMIC DNA]</scope>
    <source>
        <strain evidence="11">GZMU011</strain>
    </source>
</reference>
<evidence type="ECO:0000256" key="1">
    <source>
        <dbReference type="ARBA" id="ARBA00006432"/>
    </source>
</evidence>
<dbReference type="Gene3D" id="3.40.50.12780">
    <property type="entry name" value="N-terminal domain of ligase-like"/>
    <property type="match status" value="1"/>
</dbReference>
<dbReference type="Proteomes" id="UP001552299">
    <property type="component" value="Unassembled WGS sequence"/>
</dbReference>
<dbReference type="SUPFAM" id="SSF56801">
    <property type="entry name" value="Acetyl-CoA synthetase-like"/>
    <property type="match status" value="1"/>
</dbReference>
<accession>A0ABD0TZG6</accession>
<evidence type="ECO:0000313" key="11">
    <source>
        <dbReference type="EMBL" id="KAL0905078.1"/>
    </source>
</evidence>
<dbReference type="GO" id="GO:0009698">
    <property type="term" value="P:phenylpropanoid metabolic process"/>
    <property type="evidence" value="ECO:0007669"/>
    <property type="project" value="UniProtKB-ARBA"/>
</dbReference>
<dbReference type="EC" id="6.2.1.12" evidence="2"/>
<evidence type="ECO:0000256" key="5">
    <source>
        <dbReference type="ARBA" id="ARBA00022840"/>
    </source>
</evidence>
<dbReference type="EMBL" id="JANQDX010000019">
    <property type="protein sequence ID" value="KAL0905078.1"/>
    <property type="molecule type" value="Genomic_DNA"/>
</dbReference>
<comment type="caution">
    <text evidence="11">The sequence shown here is derived from an EMBL/GenBank/DDBJ whole genome shotgun (WGS) entry which is preliminary data.</text>
</comment>
<dbReference type="Pfam" id="PF13193">
    <property type="entry name" value="AMP-binding_C"/>
    <property type="match status" value="1"/>
</dbReference>
<dbReference type="InterPro" id="IPR020845">
    <property type="entry name" value="AMP-binding_CS"/>
</dbReference>
<feature type="compositionally biased region" description="Polar residues" evidence="7">
    <location>
        <begin position="1"/>
        <end position="11"/>
    </location>
</feature>
<dbReference type="PANTHER" id="PTHR24096:SF169">
    <property type="entry name" value="4-COUMARATE--COA LIGASE 3"/>
    <property type="match status" value="1"/>
</dbReference>
<dbReference type="InterPro" id="IPR042099">
    <property type="entry name" value="ANL_N_sf"/>
</dbReference>
<dbReference type="InterPro" id="IPR000873">
    <property type="entry name" value="AMP-dep_synth/lig_dom"/>
</dbReference>
<evidence type="ECO:0000256" key="3">
    <source>
        <dbReference type="ARBA" id="ARBA00022598"/>
    </source>
</evidence>
<feature type="transmembrane region" description="Helical" evidence="8">
    <location>
        <begin position="569"/>
        <end position="587"/>
    </location>
</feature>
<dbReference type="InterPro" id="IPR045851">
    <property type="entry name" value="AMP-bd_C_sf"/>
</dbReference>
<dbReference type="Gene3D" id="3.30.300.30">
    <property type="match status" value="1"/>
</dbReference>
<dbReference type="FunFam" id="3.40.50.12780:FF:000003">
    <property type="entry name" value="Long-chain-fatty-acid--CoA ligase FadD"/>
    <property type="match status" value="1"/>
</dbReference>